<keyword evidence="2" id="KW-1185">Reference proteome</keyword>
<sequence length="150" mass="16091">MVTENSINTIHCKHSRNVKPTTKVAVTHIANGDFHHSLAPWHQMLLRGIRPDRHTLPRVLSAFRPISLSASNSMATLISSSAPVTGCTSGKVIKPGKAVHVFERMMESGAQIGSVAVATVAGACGMLRSLIDGTKVHRVGKEGGLEYDVW</sequence>
<dbReference type="AlphaFoldDB" id="A0A498HN63"/>
<evidence type="ECO:0000313" key="2">
    <source>
        <dbReference type="Proteomes" id="UP000290289"/>
    </source>
</evidence>
<organism evidence="1 2">
    <name type="scientific">Malus domestica</name>
    <name type="common">Apple</name>
    <name type="synonym">Pyrus malus</name>
    <dbReference type="NCBI Taxonomy" id="3750"/>
    <lineage>
        <taxon>Eukaryota</taxon>
        <taxon>Viridiplantae</taxon>
        <taxon>Streptophyta</taxon>
        <taxon>Embryophyta</taxon>
        <taxon>Tracheophyta</taxon>
        <taxon>Spermatophyta</taxon>
        <taxon>Magnoliopsida</taxon>
        <taxon>eudicotyledons</taxon>
        <taxon>Gunneridae</taxon>
        <taxon>Pentapetalae</taxon>
        <taxon>rosids</taxon>
        <taxon>fabids</taxon>
        <taxon>Rosales</taxon>
        <taxon>Rosaceae</taxon>
        <taxon>Amygdaloideae</taxon>
        <taxon>Maleae</taxon>
        <taxon>Malus</taxon>
    </lineage>
</organism>
<name>A0A498HN63_MALDO</name>
<protein>
    <submittedName>
        <fullName evidence="1">Uncharacterized protein</fullName>
    </submittedName>
</protein>
<accession>A0A498HN63</accession>
<dbReference type="Gene3D" id="1.25.40.10">
    <property type="entry name" value="Tetratricopeptide repeat domain"/>
    <property type="match status" value="1"/>
</dbReference>
<reference evidence="1 2" key="1">
    <citation type="submission" date="2018-10" db="EMBL/GenBank/DDBJ databases">
        <title>A high-quality apple genome assembly.</title>
        <authorList>
            <person name="Hu J."/>
        </authorList>
    </citation>
    <scope>NUCLEOTIDE SEQUENCE [LARGE SCALE GENOMIC DNA]</scope>
    <source>
        <strain evidence="2">cv. HFTH1</strain>
        <tissue evidence="1">Young leaf</tissue>
    </source>
</reference>
<dbReference type="EMBL" id="RDQH01000342">
    <property type="protein sequence ID" value="RXH71714.1"/>
    <property type="molecule type" value="Genomic_DNA"/>
</dbReference>
<dbReference type="Proteomes" id="UP000290289">
    <property type="component" value="Chromosome 16"/>
</dbReference>
<evidence type="ECO:0000313" key="1">
    <source>
        <dbReference type="EMBL" id="RXH71714.1"/>
    </source>
</evidence>
<gene>
    <name evidence="1" type="ORF">DVH24_025215</name>
</gene>
<dbReference type="InterPro" id="IPR011990">
    <property type="entry name" value="TPR-like_helical_dom_sf"/>
</dbReference>
<proteinExistence type="predicted"/>
<comment type="caution">
    <text evidence="1">The sequence shown here is derived from an EMBL/GenBank/DDBJ whole genome shotgun (WGS) entry which is preliminary data.</text>
</comment>